<keyword evidence="1" id="KW-0732">Signal</keyword>
<proteinExistence type="predicted"/>
<dbReference type="AlphaFoldDB" id="A0A9X0CP68"/>
<protein>
    <submittedName>
        <fullName evidence="2">Uncharacterized protein</fullName>
    </submittedName>
</protein>
<dbReference type="Proteomes" id="UP001163046">
    <property type="component" value="Unassembled WGS sequence"/>
</dbReference>
<evidence type="ECO:0000313" key="2">
    <source>
        <dbReference type="EMBL" id="KAJ7370286.1"/>
    </source>
</evidence>
<feature type="chain" id="PRO_5040945817" evidence="1">
    <location>
        <begin position="24"/>
        <end position="93"/>
    </location>
</feature>
<accession>A0A9X0CP68</accession>
<sequence length="93" mass="10797">MKLYFTILLAALFLIILLDIGESGKIRLRRRRRHFGLHRRFARSLKTLTVRDSHELNDAFNALVVKPECQHLPLSMVQAKPECLNNIEALTED</sequence>
<keyword evidence="3" id="KW-1185">Reference proteome</keyword>
<dbReference type="EMBL" id="MU826869">
    <property type="protein sequence ID" value="KAJ7370286.1"/>
    <property type="molecule type" value="Genomic_DNA"/>
</dbReference>
<reference evidence="2" key="1">
    <citation type="submission" date="2023-01" db="EMBL/GenBank/DDBJ databases">
        <title>Genome assembly of the deep-sea coral Lophelia pertusa.</title>
        <authorList>
            <person name="Herrera S."/>
            <person name="Cordes E."/>
        </authorList>
    </citation>
    <scope>NUCLEOTIDE SEQUENCE</scope>
    <source>
        <strain evidence="2">USNM1676648</strain>
        <tissue evidence="2">Polyp</tissue>
    </source>
</reference>
<evidence type="ECO:0000256" key="1">
    <source>
        <dbReference type="SAM" id="SignalP"/>
    </source>
</evidence>
<comment type="caution">
    <text evidence="2">The sequence shown here is derived from an EMBL/GenBank/DDBJ whole genome shotgun (WGS) entry which is preliminary data.</text>
</comment>
<name>A0A9X0CP68_9CNID</name>
<gene>
    <name evidence="2" type="ORF">OS493_033366</name>
</gene>
<organism evidence="2 3">
    <name type="scientific">Desmophyllum pertusum</name>
    <dbReference type="NCBI Taxonomy" id="174260"/>
    <lineage>
        <taxon>Eukaryota</taxon>
        <taxon>Metazoa</taxon>
        <taxon>Cnidaria</taxon>
        <taxon>Anthozoa</taxon>
        <taxon>Hexacorallia</taxon>
        <taxon>Scleractinia</taxon>
        <taxon>Caryophylliina</taxon>
        <taxon>Caryophylliidae</taxon>
        <taxon>Desmophyllum</taxon>
    </lineage>
</organism>
<evidence type="ECO:0000313" key="3">
    <source>
        <dbReference type="Proteomes" id="UP001163046"/>
    </source>
</evidence>
<feature type="signal peptide" evidence="1">
    <location>
        <begin position="1"/>
        <end position="23"/>
    </location>
</feature>